<feature type="compositionally biased region" description="Polar residues" evidence="1">
    <location>
        <begin position="16"/>
        <end position="65"/>
    </location>
</feature>
<evidence type="ECO:0000313" key="3">
    <source>
        <dbReference type="Proteomes" id="UP000215289"/>
    </source>
</evidence>
<comment type="caution">
    <text evidence="2">The sequence shown here is derived from an EMBL/GenBank/DDBJ whole genome shotgun (WGS) entry which is preliminary data.</text>
</comment>
<evidence type="ECO:0000256" key="1">
    <source>
        <dbReference type="SAM" id="MobiDB-lite"/>
    </source>
</evidence>
<name>A0A397I0V7_9EURO</name>
<proteinExistence type="predicted"/>
<feature type="compositionally biased region" description="Basic and acidic residues" evidence="1">
    <location>
        <begin position="367"/>
        <end position="382"/>
    </location>
</feature>
<gene>
    <name evidence="2" type="ORF">CFD26_106939</name>
</gene>
<sequence length="447" mass="48528">MDSPEKRNHLAFGVTSFPSSTPHQDNNLSGPRQRINFTFPPTQASGGFSQWASSSAGLLNPSPSANHAPDVSEKNNPSSPECKIELDAAEAAPRTATAGAAIVPTVAVRGDQVQGDSLLASRTISPDQNVMLGEVSLIPVAADASRACVVFEPEKDQEMRLPLASIDISTLSSDKVIYYFGVLATQALLLPKFQCSSSKKGTWKCRLTLYGHTFECDYIFHTPLEAKRAMARKALEKLRSIYSAWTVPPEPMDSPLATGWSWMEILKDYCIQNGLPEPTYTKYNHQQGCRHEAEVANFSRFGVLKHYAQEWNSKNSAAQMTLYGLLTFGQLSPDGISGAAALRNFDEALLVMVPRETVQAVMSSGRDSSKCPRKRLLEDHGNKGQAKKRGLKSSSECLNANLLPLAGKASCKAGRKQPELHRHVVAVGPSDSPPSDELAPYRGAGVQ</sequence>
<dbReference type="AlphaFoldDB" id="A0A397I0V7"/>
<protein>
    <submittedName>
        <fullName evidence="2">Uncharacterized protein</fullName>
    </submittedName>
</protein>
<dbReference type="CDD" id="cd00048">
    <property type="entry name" value="DSRM_SF"/>
    <property type="match status" value="1"/>
</dbReference>
<feature type="region of interest" description="Disordered" evidence="1">
    <location>
        <begin position="422"/>
        <end position="447"/>
    </location>
</feature>
<dbReference type="Proteomes" id="UP000215289">
    <property type="component" value="Unassembled WGS sequence"/>
</dbReference>
<feature type="region of interest" description="Disordered" evidence="1">
    <location>
        <begin position="361"/>
        <end position="392"/>
    </location>
</feature>
<keyword evidence="3" id="KW-1185">Reference proteome</keyword>
<feature type="region of interest" description="Disordered" evidence="1">
    <location>
        <begin position="1"/>
        <end position="81"/>
    </location>
</feature>
<dbReference type="EMBL" id="NIDN02000003">
    <property type="protein sequence ID" value="RLM01629.1"/>
    <property type="molecule type" value="Genomic_DNA"/>
</dbReference>
<evidence type="ECO:0000313" key="2">
    <source>
        <dbReference type="EMBL" id="RLM01629.1"/>
    </source>
</evidence>
<reference evidence="2 3" key="1">
    <citation type="submission" date="2018-08" db="EMBL/GenBank/DDBJ databases">
        <title>Draft genome sequences of two Aspergillus turcosus clinical strains isolated from bronchoalveolar lavage fluid: one azole-susceptible and the other azole-resistant.</title>
        <authorList>
            <person name="Parent-Michaud M."/>
            <person name="Dufresne P.J."/>
            <person name="Fournier E."/>
            <person name="Martineau C."/>
            <person name="Moreira S."/>
            <person name="Perkins V."/>
            <person name="De Repentigny L."/>
            <person name="Dufresne S.F."/>
        </authorList>
    </citation>
    <scope>NUCLEOTIDE SEQUENCE [LARGE SCALE GENOMIC DNA]</scope>
    <source>
        <strain evidence="2">HMR AF 1038</strain>
    </source>
</reference>
<accession>A0A397I0V7</accession>
<organism evidence="2 3">
    <name type="scientific">Aspergillus turcosus</name>
    <dbReference type="NCBI Taxonomy" id="1245748"/>
    <lineage>
        <taxon>Eukaryota</taxon>
        <taxon>Fungi</taxon>
        <taxon>Dikarya</taxon>
        <taxon>Ascomycota</taxon>
        <taxon>Pezizomycotina</taxon>
        <taxon>Eurotiomycetes</taxon>
        <taxon>Eurotiomycetidae</taxon>
        <taxon>Eurotiales</taxon>
        <taxon>Aspergillaceae</taxon>
        <taxon>Aspergillus</taxon>
        <taxon>Aspergillus subgen. Fumigati</taxon>
    </lineage>
</organism>
<dbReference type="OrthoDB" id="4469495at2759"/>